<evidence type="ECO:0000313" key="10">
    <source>
        <dbReference type="EMBL" id="SDP07156.1"/>
    </source>
</evidence>
<feature type="domain" description="AMP-dependent synthetase/ligase" evidence="8">
    <location>
        <begin position="12"/>
        <end position="357"/>
    </location>
</feature>
<comment type="similarity">
    <text evidence="6">Belongs to the ATP-dependent AMP-binding enzyme family. DltA subfamily.</text>
</comment>
<keyword evidence="2 10" id="KW-0436">Ligase</keyword>
<evidence type="ECO:0000256" key="2">
    <source>
        <dbReference type="ARBA" id="ARBA00022598"/>
    </source>
</evidence>
<dbReference type="NCBIfam" id="NF003417">
    <property type="entry name" value="PRK04813.1"/>
    <property type="match status" value="1"/>
</dbReference>
<gene>
    <name evidence="10" type="ORF">SAMN04488529_10227</name>
</gene>
<dbReference type="InterPro" id="IPR042099">
    <property type="entry name" value="ANL_N_sf"/>
</dbReference>
<dbReference type="AlphaFoldDB" id="A0A1H0PRH7"/>
<evidence type="ECO:0000313" key="11">
    <source>
        <dbReference type="Proteomes" id="UP000198597"/>
    </source>
</evidence>
<evidence type="ECO:0000259" key="9">
    <source>
        <dbReference type="Pfam" id="PF13193"/>
    </source>
</evidence>
<dbReference type="EMBL" id="FNJM01000002">
    <property type="protein sequence ID" value="SDP07156.1"/>
    <property type="molecule type" value="Genomic_DNA"/>
</dbReference>
<dbReference type="InterPro" id="IPR045851">
    <property type="entry name" value="AMP-bd_C_sf"/>
</dbReference>
<dbReference type="STRING" id="94869.SAMN04488529_10227"/>
<accession>A0A1H0PRH7</accession>
<dbReference type="Pfam" id="PF00501">
    <property type="entry name" value="AMP-binding"/>
    <property type="match status" value="1"/>
</dbReference>
<dbReference type="Pfam" id="PF13193">
    <property type="entry name" value="AMP-binding_C"/>
    <property type="match status" value="1"/>
</dbReference>
<organism evidence="10 11">
    <name type="scientific">Clostridium gasigenes</name>
    <dbReference type="NCBI Taxonomy" id="94869"/>
    <lineage>
        <taxon>Bacteria</taxon>
        <taxon>Bacillati</taxon>
        <taxon>Bacillota</taxon>
        <taxon>Clostridia</taxon>
        <taxon>Eubacteriales</taxon>
        <taxon>Clostridiaceae</taxon>
        <taxon>Clostridium</taxon>
    </lineage>
</organism>
<keyword evidence="3" id="KW-0547">Nucleotide-binding</keyword>
<dbReference type="SUPFAM" id="SSF56801">
    <property type="entry name" value="Acetyl-CoA synthetase-like"/>
    <property type="match status" value="1"/>
</dbReference>
<evidence type="ECO:0000256" key="5">
    <source>
        <dbReference type="ARBA" id="ARBA00054605"/>
    </source>
</evidence>
<keyword evidence="1" id="KW-0963">Cytoplasm</keyword>
<dbReference type="GO" id="GO:0005524">
    <property type="term" value="F:ATP binding"/>
    <property type="evidence" value="ECO:0007669"/>
    <property type="project" value="UniProtKB-KW"/>
</dbReference>
<dbReference type="PROSITE" id="PS00455">
    <property type="entry name" value="AMP_BINDING"/>
    <property type="match status" value="1"/>
</dbReference>
<keyword evidence="4" id="KW-0067">ATP-binding</keyword>
<evidence type="ECO:0000256" key="4">
    <source>
        <dbReference type="ARBA" id="ARBA00022840"/>
    </source>
</evidence>
<comment type="function">
    <text evidence="5">Catalyzes the first step in the D-alanylation of lipoteichoic acid (LTA), the activation of D-alanine and its transfer onto the D-alanyl carrier protein (Dcp) DltC. In an ATP-dependent two-step reaction, forms a high energy D-alanyl-AMP intermediate, followed by transfer of the D-alanyl residue as a thiol ester to the phosphopantheinyl prosthetic group of the Dcp. D-alanylation of LTA plays an important role in modulating the properties of the cell wall in Gram-positive bacteria, influencing the net charge of the cell wall.</text>
</comment>
<evidence type="ECO:0000256" key="6">
    <source>
        <dbReference type="ARBA" id="ARBA00061336"/>
    </source>
</evidence>
<dbReference type="Gene3D" id="3.40.50.12780">
    <property type="entry name" value="N-terminal domain of ligase-like"/>
    <property type="match status" value="1"/>
</dbReference>
<dbReference type="PANTHER" id="PTHR45398:SF1">
    <property type="entry name" value="ENZYME, PUTATIVE (JCVI)-RELATED"/>
    <property type="match status" value="1"/>
</dbReference>
<evidence type="ECO:0000259" key="8">
    <source>
        <dbReference type="Pfam" id="PF00501"/>
    </source>
</evidence>
<evidence type="ECO:0000256" key="3">
    <source>
        <dbReference type="ARBA" id="ARBA00022741"/>
    </source>
</evidence>
<dbReference type="InterPro" id="IPR044507">
    <property type="entry name" value="DltA-like"/>
</dbReference>
<feature type="coiled-coil region" evidence="7">
    <location>
        <begin position="398"/>
        <end position="425"/>
    </location>
</feature>
<dbReference type="PANTHER" id="PTHR45398">
    <property type="match status" value="1"/>
</dbReference>
<keyword evidence="11" id="KW-1185">Reference proteome</keyword>
<feature type="domain" description="AMP-binding enzyme C-terminal" evidence="9">
    <location>
        <begin position="415"/>
        <end position="493"/>
    </location>
</feature>
<dbReference type="RefSeq" id="WP_089966600.1">
    <property type="nucleotide sequence ID" value="NZ_FNJM01000002.1"/>
</dbReference>
<reference evidence="10 11" key="1">
    <citation type="submission" date="2016-10" db="EMBL/GenBank/DDBJ databases">
        <authorList>
            <person name="de Groot N.N."/>
        </authorList>
    </citation>
    <scope>NUCLEOTIDE SEQUENCE [LARGE SCALE GENOMIC DNA]</scope>
    <source>
        <strain evidence="10 11">DSM 12272</strain>
    </source>
</reference>
<name>A0A1H0PRH7_9CLOT</name>
<dbReference type="FunFam" id="3.30.300.30:FF:000012">
    <property type="entry name" value="D-alanine--D-alanyl carrier protein ligase"/>
    <property type="match status" value="1"/>
</dbReference>
<evidence type="ECO:0000256" key="1">
    <source>
        <dbReference type="ARBA" id="ARBA00022490"/>
    </source>
</evidence>
<dbReference type="NCBIfam" id="TIGR01733">
    <property type="entry name" value="AA-adenyl-dom"/>
    <property type="match status" value="1"/>
</dbReference>
<dbReference type="Proteomes" id="UP000198597">
    <property type="component" value="Unassembled WGS sequence"/>
</dbReference>
<dbReference type="InterPro" id="IPR025110">
    <property type="entry name" value="AMP-bd_C"/>
</dbReference>
<dbReference type="Gene3D" id="3.30.300.30">
    <property type="match status" value="1"/>
</dbReference>
<protein>
    <submittedName>
        <fullName evidence="10">D-alanine--poly(Phosphoribitol) ligase subunit 1</fullName>
    </submittedName>
</protein>
<evidence type="ECO:0000256" key="7">
    <source>
        <dbReference type="SAM" id="Coils"/>
    </source>
</evidence>
<keyword evidence="7" id="KW-0175">Coiled coil</keyword>
<dbReference type="InterPro" id="IPR010071">
    <property type="entry name" value="AA_adenyl_dom"/>
</dbReference>
<proteinExistence type="inferred from homology"/>
<dbReference type="CDD" id="cd05945">
    <property type="entry name" value="DltA"/>
    <property type="match status" value="1"/>
</dbReference>
<dbReference type="OrthoDB" id="9778383at2"/>
<sequence>MDILRNIKEYAKQNRMAINCDGEKLTYKELDKLSDKVASYFIKEYSNDKSPIVICGNKENLILVLMMGALKSGRAYIPLDVTFPVERVKQVIEEVNAKIVINLTDGDLEFDGVHTKESIEDIIIKYNGLDVSEEYWVKDDENAYILFTSGSTGKPKGVQISSDNLDSFNNWFGKYMKLNDDEEVIMNQVSYSFDVSVIPIYIGLIYGKTLNSLSKKTLEDFKSLFNNLKESKIKTWVSTPALAEMCIRDNTFNKDLMPELNTLFFAGEVLSKKLIKELMDRFPGVRIINGYGPTEGTVLLSAIDVTVQMIEDKRGIPIGYPIEGGILKIVDEKGNILKDGEKGELLALGASISKGYFNNEETTKKVFFEEEVEGKVIKGYKTGDLAYYENGILYYCGRKDFQIKLNGFRIELEDIENNLRRVSNVNNCVVFPAYKDEKISHLVSFVTLNKDNELSSLKNSILIKDELKKYIPSYMIPRNMKVIKEFPININGKIDRKKLMEEIK</sequence>
<dbReference type="InterPro" id="IPR000873">
    <property type="entry name" value="AMP-dep_synth/lig_dom"/>
</dbReference>
<dbReference type="GO" id="GO:0016874">
    <property type="term" value="F:ligase activity"/>
    <property type="evidence" value="ECO:0007669"/>
    <property type="project" value="UniProtKB-KW"/>
</dbReference>
<dbReference type="InterPro" id="IPR020845">
    <property type="entry name" value="AMP-binding_CS"/>
</dbReference>